<evidence type="ECO:0000313" key="11">
    <source>
        <dbReference type="Proteomes" id="UP001254608"/>
    </source>
</evidence>
<proteinExistence type="inferred from homology"/>
<dbReference type="PANTHER" id="PTHR30026:SF20">
    <property type="entry name" value="OUTER MEMBRANE PROTEIN TOLC"/>
    <property type="match status" value="1"/>
</dbReference>
<comment type="similarity">
    <text evidence="2">Belongs to the outer membrane factor (OMF) (TC 1.B.17) family.</text>
</comment>
<keyword evidence="6" id="KW-0472">Membrane</keyword>
<dbReference type="SUPFAM" id="SSF56954">
    <property type="entry name" value="Outer membrane efflux proteins (OEP)"/>
    <property type="match status" value="1"/>
</dbReference>
<keyword evidence="8" id="KW-0175">Coiled coil</keyword>
<reference evidence="10 11" key="1">
    <citation type="submission" date="2023-09" db="EMBL/GenBank/DDBJ databases">
        <authorList>
            <person name="Rey-Velasco X."/>
        </authorList>
    </citation>
    <scope>NUCLEOTIDE SEQUENCE [LARGE SCALE GENOMIC DNA]</scope>
    <source>
        <strain evidence="10 11">W345</strain>
    </source>
</reference>
<gene>
    <name evidence="10" type="ORF">RM530_14805</name>
</gene>
<feature type="chain" id="PRO_5045763992" evidence="9">
    <location>
        <begin position="20"/>
        <end position="440"/>
    </location>
</feature>
<comment type="subcellular location">
    <subcellularLocation>
        <location evidence="1">Cell outer membrane</location>
    </subcellularLocation>
</comment>
<comment type="caution">
    <text evidence="10">The sequence shown here is derived from an EMBL/GenBank/DDBJ whole genome shotgun (WGS) entry which is preliminary data.</text>
</comment>
<name>A0ABU2WL76_9GAMM</name>
<dbReference type="NCBIfam" id="TIGR01844">
    <property type="entry name" value="type_I_sec_TolC"/>
    <property type="match status" value="1"/>
</dbReference>
<evidence type="ECO:0000256" key="7">
    <source>
        <dbReference type="ARBA" id="ARBA00023237"/>
    </source>
</evidence>
<dbReference type="RefSeq" id="WP_311366030.1">
    <property type="nucleotide sequence ID" value="NZ_JAVRIC010000024.1"/>
</dbReference>
<dbReference type="InterPro" id="IPR010130">
    <property type="entry name" value="T1SS_OMP_TolC"/>
</dbReference>
<evidence type="ECO:0000313" key="10">
    <source>
        <dbReference type="EMBL" id="MDT0498617.1"/>
    </source>
</evidence>
<organism evidence="10 11">
    <name type="scientific">Banduia mediterranea</name>
    <dbReference type="NCBI Taxonomy" id="3075609"/>
    <lineage>
        <taxon>Bacteria</taxon>
        <taxon>Pseudomonadati</taxon>
        <taxon>Pseudomonadota</taxon>
        <taxon>Gammaproteobacteria</taxon>
        <taxon>Nevskiales</taxon>
        <taxon>Algiphilaceae</taxon>
        <taxon>Banduia</taxon>
    </lineage>
</organism>
<keyword evidence="9" id="KW-0732">Signal</keyword>
<keyword evidence="5" id="KW-0812">Transmembrane</keyword>
<dbReference type="Proteomes" id="UP001254608">
    <property type="component" value="Unassembled WGS sequence"/>
</dbReference>
<evidence type="ECO:0000256" key="9">
    <source>
        <dbReference type="SAM" id="SignalP"/>
    </source>
</evidence>
<accession>A0ABU2WL76</accession>
<evidence type="ECO:0000256" key="5">
    <source>
        <dbReference type="ARBA" id="ARBA00022692"/>
    </source>
</evidence>
<evidence type="ECO:0000256" key="4">
    <source>
        <dbReference type="ARBA" id="ARBA00022452"/>
    </source>
</evidence>
<keyword evidence="3" id="KW-0813">Transport</keyword>
<protein>
    <submittedName>
        <fullName evidence="10">TolC family outer membrane protein</fullName>
    </submittedName>
</protein>
<dbReference type="InterPro" id="IPR051906">
    <property type="entry name" value="TolC-like"/>
</dbReference>
<dbReference type="PANTHER" id="PTHR30026">
    <property type="entry name" value="OUTER MEMBRANE PROTEIN TOLC"/>
    <property type="match status" value="1"/>
</dbReference>
<keyword evidence="7" id="KW-0998">Cell outer membrane</keyword>
<dbReference type="InterPro" id="IPR003423">
    <property type="entry name" value="OMP_efflux"/>
</dbReference>
<evidence type="ECO:0000256" key="8">
    <source>
        <dbReference type="SAM" id="Coils"/>
    </source>
</evidence>
<dbReference type="EMBL" id="JAVRIC010000024">
    <property type="protein sequence ID" value="MDT0498617.1"/>
    <property type="molecule type" value="Genomic_DNA"/>
</dbReference>
<feature type="signal peptide" evidence="9">
    <location>
        <begin position="1"/>
        <end position="19"/>
    </location>
</feature>
<keyword evidence="11" id="KW-1185">Reference proteome</keyword>
<feature type="coiled-coil region" evidence="8">
    <location>
        <begin position="316"/>
        <end position="343"/>
    </location>
</feature>
<sequence>MRQALLGIASIALSGSAWATTSLSEALDQALQYAPAVVSSEAQFLADRELAEQERSNRRPSISAIGGAAYAHTESDGVFGGSEDDYPSWSASLQLRQPLFRLDWSAQGDRATAYEAQAQASYDERTLAIMSEVATAYFDVLLAEDGLNLAQSEAAAIREAFEDTQKRHDVELVPGTDLREAQARDDLAQARLITAKRALETARDALETLTGERVEALPRLSAETEFPALQPMELEPWRERALATSPALRGQRESVTIARTNLKSSKAARAPTVDMVASAGRDDSSEYDFGQTQDDARIGVELNVPIYAGGINASQIRQADARYRAAQAELRRLELSIRQEVRRLFGDVETGYVEAKAYVRALDSARVAETATQNGYDAGTRTITDVLEARSSVVEAQRNLNQTRYQLLLNILQLKQVVGVLRRQDFVEVDRLLVNNTPSP</sequence>
<evidence type="ECO:0000256" key="3">
    <source>
        <dbReference type="ARBA" id="ARBA00022448"/>
    </source>
</evidence>
<evidence type="ECO:0000256" key="2">
    <source>
        <dbReference type="ARBA" id="ARBA00007613"/>
    </source>
</evidence>
<evidence type="ECO:0000256" key="6">
    <source>
        <dbReference type="ARBA" id="ARBA00023136"/>
    </source>
</evidence>
<evidence type="ECO:0000256" key="1">
    <source>
        <dbReference type="ARBA" id="ARBA00004442"/>
    </source>
</evidence>
<keyword evidence="4" id="KW-1134">Transmembrane beta strand</keyword>
<dbReference type="Gene3D" id="1.20.1600.10">
    <property type="entry name" value="Outer membrane efflux proteins (OEP)"/>
    <property type="match status" value="1"/>
</dbReference>
<dbReference type="Pfam" id="PF02321">
    <property type="entry name" value="OEP"/>
    <property type="match status" value="2"/>
</dbReference>